<accession>A0A0M9DJU4</accession>
<evidence type="ECO:0000313" key="1">
    <source>
        <dbReference type="EMBL" id="KOY81652.1"/>
    </source>
</evidence>
<organism evidence="1 2">
    <name type="scientific">Lysinibacillus macroides</name>
    <dbReference type="NCBI Taxonomy" id="33935"/>
    <lineage>
        <taxon>Bacteria</taxon>
        <taxon>Bacillati</taxon>
        <taxon>Bacillota</taxon>
        <taxon>Bacilli</taxon>
        <taxon>Bacillales</taxon>
        <taxon>Bacillaceae</taxon>
        <taxon>Lysinibacillus</taxon>
    </lineage>
</organism>
<dbReference type="AlphaFoldDB" id="A0A0M9DJU4"/>
<comment type="caution">
    <text evidence="1">The sequence shown here is derived from an EMBL/GenBank/DDBJ whole genome shotgun (WGS) entry which is preliminary data.</text>
</comment>
<dbReference type="EMBL" id="LGCI01000009">
    <property type="protein sequence ID" value="KOY81652.1"/>
    <property type="molecule type" value="Genomic_DNA"/>
</dbReference>
<dbReference type="Proteomes" id="UP000037977">
    <property type="component" value="Unassembled WGS sequence"/>
</dbReference>
<evidence type="ECO:0000313" key="2">
    <source>
        <dbReference type="Proteomes" id="UP000037977"/>
    </source>
</evidence>
<dbReference type="PATRIC" id="fig|33935.3.peg.4980"/>
<gene>
    <name evidence="1" type="ORF">ADM90_14785</name>
</gene>
<name>A0A0M9DJU4_9BACI</name>
<protein>
    <submittedName>
        <fullName evidence="1">Uncharacterized protein</fullName>
    </submittedName>
</protein>
<proteinExistence type="predicted"/>
<reference evidence="1 2" key="1">
    <citation type="submission" date="2015-07" db="EMBL/GenBank/DDBJ databases">
        <title>Genome sequencing project for genomic taxonomy and phylogenomics of Bacillus-like bacteria.</title>
        <authorList>
            <person name="Liu B."/>
            <person name="Wang J."/>
            <person name="Zhu Y."/>
            <person name="Liu G."/>
            <person name="Chen Q."/>
            <person name="Chen Z."/>
            <person name="Che J."/>
            <person name="Ge C."/>
            <person name="Shi H."/>
            <person name="Pan Z."/>
            <person name="Liu X."/>
        </authorList>
    </citation>
    <scope>NUCLEOTIDE SEQUENCE [LARGE SCALE GENOMIC DNA]</scope>
    <source>
        <strain evidence="1 2">DSM 54</strain>
    </source>
</reference>
<keyword evidence="2" id="KW-1185">Reference proteome</keyword>
<sequence>MMENKKYGTKFKHKREFSVIYYCTIEIHKMLKSRKTLLYNNYLLLREIIKIVKISFERIFKKIALFGKFSMKNVHLLHKK</sequence>
<dbReference type="STRING" id="33935.ADM90_14785"/>